<sequence length="93" mass="10273">MFYPCVVVASKTGYNDMALSQLTEYDTLFICLPAYLTTSEPSTANRQRLEKETPTGTALSQQPEIRVAKTFIPSIPASILRNLSVSICEPHCC</sequence>
<keyword evidence="3" id="KW-1185">Reference proteome</keyword>
<dbReference type="Proteomes" id="UP001174934">
    <property type="component" value="Unassembled WGS sequence"/>
</dbReference>
<accession>A0AA39XKR6</accession>
<dbReference type="AlphaFoldDB" id="A0AA39XKR6"/>
<protein>
    <submittedName>
        <fullName evidence="2">Uncharacterized protein</fullName>
    </submittedName>
</protein>
<feature type="region of interest" description="Disordered" evidence="1">
    <location>
        <begin position="42"/>
        <end position="61"/>
    </location>
</feature>
<comment type="caution">
    <text evidence="2">The sequence shown here is derived from an EMBL/GenBank/DDBJ whole genome shotgun (WGS) entry which is preliminary data.</text>
</comment>
<dbReference type="EMBL" id="JAULSR010000001">
    <property type="protein sequence ID" value="KAK0635822.1"/>
    <property type="molecule type" value="Genomic_DNA"/>
</dbReference>
<gene>
    <name evidence="2" type="ORF">B0T17DRAFT_59131</name>
</gene>
<evidence type="ECO:0000313" key="3">
    <source>
        <dbReference type="Proteomes" id="UP001174934"/>
    </source>
</evidence>
<evidence type="ECO:0000256" key="1">
    <source>
        <dbReference type="SAM" id="MobiDB-lite"/>
    </source>
</evidence>
<name>A0AA39XKR6_9PEZI</name>
<organism evidence="2 3">
    <name type="scientific">Bombardia bombarda</name>
    <dbReference type="NCBI Taxonomy" id="252184"/>
    <lineage>
        <taxon>Eukaryota</taxon>
        <taxon>Fungi</taxon>
        <taxon>Dikarya</taxon>
        <taxon>Ascomycota</taxon>
        <taxon>Pezizomycotina</taxon>
        <taxon>Sordariomycetes</taxon>
        <taxon>Sordariomycetidae</taxon>
        <taxon>Sordariales</taxon>
        <taxon>Lasiosphaeriaceae</taxon>
        <taxon>Bombardia</taxon>
    </lineage>
</organism>
<evidence type="ECO:0000313" key="2">
    <source>
        <dbReference type="EMBL" id="KAK0635822.1"/>
    </source>
</evidence>
<reference evidence="2" key="1">
    <citation type="submission" date="2023-06" db="EMBL/GenBank/DDBJ databases">
        <title>Genome-scale phylogeny and comparative genomics of the fungal order Sordariales.</title>
        <authorList>
            <consortium name="Lawrence Berkeley National Laboratory"/>
            <person name="Hensen N."/>
            <person name="Bonometti L."/>
            <person name="Westerberg I."/>
            <person name="Brannstrom I.O."/>
            <person name="Guillou S."/>
            <person name="Cros-Aarteil S."/>
            <person name="Calhoun S."/>
            <person name="Haridas S."/>
            <person name="Kuo A."/>
            <person name="Mondo S."/>
            <person name="Pangilinan J."/>
            <person name="Riley R."/>
            <person name="LaButti K."/>
            <person name="Andreopoulos B."/>
            <person name="Lipzen A."/>
            <person name="Chen C."/>
            <person name="Yanf M."/>
            <person name="Daum C."/>
            <person name="Ng V."/>
            <person name="Clum A."/>
            <person name="Steindorff A."/>
            <person name="Ohm R."/>
            <person name="Martin F."/>
            <person name="Silar P."/>
            <person name="Natvig D."/>
            <person name="Lalanne C."/>
            <person name="Gautier V."/>
            <person name="Ament-velasquez S.L."/>
            <person name="Kruys A."/>
            <person name="Hutchinson M.I."/>
            <person name="Powell A.J."/>
            <person name="Barry K."/>
            <person name="Miller A.N."/>
            <person name="Grigoriev I.V."/>
            <person name="Debuchy R."/>
            <person name="Gladieux P."/>
            <person name="Thoren M.H."/>
            <person name="Johannesson H."/>
        </authorList>
    </citation>
    <scope>NUCLEOTIDE SEQUENCE</scope>
    <source>
        <strain evidence="2">SMH3391-2</strain>
    </source>
</reference>
<proteinExistence type="predicted"/>